<name>A0A3P7SH21_DRAME</name>
<dbReference type="InterPro" id="IPR006224">
    <property type="entry name" value="PsdUridine_synth_RluA-like_CS"/>
</dbReference>
<evidence type="ECO:0000259" key="2">
    <source>
        <dbReference type="Pfam" id="PF00849"/>
    </source>
</evidence>
<feature type="domain" description="Pseudouridine synthase RsuA/RluA-like" evidence="2">
    <location>
        <begin position="174"/>
        <end position="213"/>
    </location>
</feature>
<keyword evidence="4" id="KW-1185">Reference proteome</keyword>
<dbReference type="GO" id="GO:0000455">
    <property type="term" value="P:enzyme-directed rRNA pseudouridine synthesis"/>
    <property type="evidence" value="ECO:0007669"/>
    <property type="project" value="TreeGrafter"/>
</dbReference>
<dbReference type="SUPFAM" id="SSF55120">
    <property type="entry name" value="Pseudouridine synthase"/>
    <property type="match status" value="1"/>
</dbReference>
<reference evidence="3 4" key="1">
    <citation type="submission" date="2018-11" db="EMBL/GenBank/DDBJ databases">
        <authorList>
            <consortium name="Pathogen Informatics"/>
        </authorList>
    </citation>
    <scope>NUCLEOTIDE SEQUENCE [LARGE SCALE GENOMIC DNA]</scope>
</reference>
<dbReference type="AlphaFoldDB" id="A0A3P7SH21"/>
<gene>
    <name evidence="3" type="ORF">DME_LOCUS4259</name>
</gene>
<dbReference type="PANTHER" id="PTHR21600">
    <property type="entry name" value="MITOCHONDRIAL RNA PSEUDOURIDINE SYNTHASE"/>
    <property type="match status" value="1"/>
</dbReference>
<dbReference type="STRING" id="318479.A0A3P7SH21"/>
<proteinExistence type="predicted"/>
<dbReference type="InterPro" id="IPR006145">
    <property type="entry name" value="PsdUridine_synth_RsuA/RluA"/>
</dbReference>
<accession>A0A3P7SH21</accession>
<protein>
    <recommendedName>
        <fullName evidence="2">Pseudouridine synthase RsuA/RluA-like domain-containing protein</fullName>
    </recommendedName>
</protein>
<evidence type="ECO:0000313" key="3">
    <source>
        <dbReference type="EMBL" id="VDN54286.1"/>
    </source>
</evidence>
<dbReference type="GO" id="GO:0009982">
    <property type="term" value="F:pseudouridine synthase activity"/>
    <property type="evidence" value="ECO:0007669"/>
    <property type="project" value="InterPro"/>
</dbReference>
<dbReference type="OrthoDB" id="424794at2759"/>
<keyword evidence="1" id="KW-0694">RNA-binding</keyword>
<dbReference type="GO" id="GO:0003723">
    <property type="term" value="F:RNA binding"/>
    <property type="evidence" value="ECO:0007669"/>
    <property type="project" value="UniProtKB-KW"/>
</dbReference>
<dbReference type="PROSITE" id="PS50889">
    <property type="entry name" value="S4"/>
    <property type="match status" value="1"/>
</dbReference>
<dbReference type="CDD" id="cd00165">
    <property type="entry name" value="S4"/>
    <property type="match status" value="1"/>
</dbReference>
<dbReference type="Proteomes" id="UP000274756">
    <property type="component" value="Unassembled WGS sequence"/>
</dbReference>
<dbReference type="EMBL" id="UYYG01000507">
    <property type="protein sequence ID" value="VDN54286.1"/>
    <property type="molecule type" value="Genomic_DNA"/>
</dbReference>
<evidence type="ECO:0000313" key="4">
    <source>
        <dbReference type="Proteomes" id="UP000274756"/>
    </source>
</evidence>
<sequence>MPDERMRFVKPYWCNYETFTKGRWLGRKLKDVFLHEFHGFSEKYLKAACKLNRIIVNHKPVLDIDYILQNGDHIIHRVHRHEHPVLPKPIQIIENSDDLLVINKPASIPVHPCGKYKYNSITEMLKELGFSDLRVVHRLDRTTSGLLIFAKNYEVVCEEPLGPLICNLGIHCVRKDGKVAKTRFRRISTDGKTSIVRCFLETGRTHQIRIHLQFLGFPIFDDYIYNSKAWGPFKGKGGVFGKSLNELSKDVSEEHQASFWQEPPNPQYESKMDSDIDPLYDPTHDSDIYPLYDPLCLHCNIKRRLESPGYFMIHLHCFKYETSNWSFSSELPEWTKQSTDCSENTEKKNQIQINRKSL</sequence>
<dbReference type="Gene3D" id="3.30.2350.10">
    <property type="entry name" value="Pseudouridine synthase"/>
    <property type="match status" value="2"/>
</dbReference>
<dbReference type="InterPro" id="IPR020103">
    <property type="entry name" value="PsdUridine_synth_cat_dom_sf"/>
</dbReference>
<organism evidence="3 4">
    <name type="scientific">Dracunculus medinensis</name>
    <name type="common">Guinea worm</name>
    <dbReference type="NCBI Taxonomy" id="318479"/>
    <lineage>
        <taxon>Eukaryota</taxon>
        <taxon>Metazoa</taxon>
        <taxon>Ecdysozoa</taxon>
        <taxon>Nematoda</taxon>
        <taxon>Chromadorea</taxon>
        <taxon>Rhabditida</taxon>
        <taxon>Spirurina</taxon>
        <taxon>Dracunculoidea</taxon>
        <taxon>Dracunculidae</taxon>
        <taxon>Dracunculus</taxon>
    </lineage>
</organism>
<dbReference type="Pfam" id="PF00849">
    <property type="entry name" value="PseudoU_synth_2"/>
    <property type="match status" value="2"/>
</dbReference>
<dbReference type="PROSITE" id="PS01129">
    <property type="entry name" value="PSI_RLU"/>
    <property type="match status" value="1"/>
</dbReference>
<feature type="domain" description="Pseudouridine synthase RsuA/RluA-like" evidence="2">
    <location>
        <begin position="98"/>
        <end position="155"/>
    </location>
</feature>
<dbReference type="PANTHER" id="PTHR21600:SF40">
    <property type="entry name" value="PSEUDOURIDYLATE SYNTHASE RPUSD2"/>
    <property type="match status" value="1"/>
</dbReference>
<evidence type="ECO:0000256" key="1">
    <source>
        <dbReference type="PROSITE-ProRule" id="PRU00182"/>
    </source>
</evidence>
<dbReference type="InterPro" id="IPR050188">
    <property type="entry name" value="RluA_PseudoU_synthase"/>
</dbReference>